<protein>
    <submittedName>
        <fullName evidence="2">Uncharacterized protein</fullName>
    </submittedName>
</protein>
<evidence type="ECO:0000256" key="1">
    <source>
        <dbReference type="SAM" id="MobiDB-lite"/>
    </source>
</evidence>
<gene>
    <name evidence="2" type="ORF">OBBRIDRAFT_862666</name>
</gene>
<name>A0A8E2AIL8_9APHY</name>
<keyword evidence="3" id="KW-1185">Reference proteome</keyword>
<organism evidence="2 3">
    <name type="scientific">Obba rivulosa</name>
    <dbReference type="NCBI Taxonomy" id="1052685"/>
    <lineage>
        <taxon>Eukaryota</taxon>
        <taxon>Fungi</taxon>
        <taxon>Dikarya</taxon>
        <taxon>Basidiomycota</taxon>
        <taxon>Agaricomycotina</taxon>
        <taxon>Agaricomycetes</taxon>
        <taxon>Polyporales</taxon>
        <taxon>Gelatoporiaceae</taxon>
        <taxon>Obba</taxon>
    </lineage>
</organism>
<feature type="compositionally biased region" description="Basic and acidic residues" evidence="1">
    <location>
        <begin position="46"/>
        <end position="58"/>
    </location>
</feature>
<accession>A0A8E2AIL8</accession>
<feature type="region of interest" description="Disordered" evidence="1">
    <location>
        <begin position="43"/>
        <end position="106"/>
    </location>
</feature>
<proteinExistence type="predicted"/>
<dbReference type="AlphaFoldDB" id="A0A8E2AIL8"/>
<reference evidence="2 3" key="1">
    <citation type="submission" date="2016-07" db="EMBL/GenBank/DDBJ databases">
        <title>Draft genome of the white-rot fungus Obba rivulosa 3A-2.</title>
        <authorList>
            <consortium name="DOE Joint Genome Institute"/>
            <person name="Miettinen O."/>
            <person name="Riley R."/>
            <person name="Acob R."/>
            <person name="Barry K."/>
            <person name="Cullen D."/>
            <person name="De Vries R."/>
            <person name="Hainaut M."/>
            <person name="Hatakka A."/>
            <person name="Henrissat B."/>
            <person name="Hilden K."/>
            <person name="Kuo R."/>
            <person name="Labutti K."/>
            <person name="Lipzen A."/>
            <person name="Makela M.R."/>
            <person name="Sandor L."/>
            <person name="Spatafora J.W."/>
            <person name="Grigoriev I.V."/>
            <person name="Hibbett D.S."/>
        </authorList>
    </citation>
    <scope>NUCLEOTIDE SEQUENCE [LARGE SCALE GENOMIC DNA]</scope>
    <source>
        <strain evidence="2 3">3A-2</strain>
    </source>
</reference>
<dbReference type="EMBL" id="KV722630">
    <property type="protein sequence ID" value="OCH84833.1"/>
    <property type="molecule type" value="Genomic_DNA"/>
</dbReference>
<feature type="region of interest" description="Disordered" evidence="1">
    <location>
        <begin position="1"/>
        <end position="31"/>
    </location>
</feature>
<evidence type="ECO:0000313" key="2">
    <source>
        <dbReference type="EMBL" id="OCH84833.1"/>
    </source>
</evidence>
<evidence type="ECO:0000313" key="3">
    <source>
        <dbReference type="Proteomes" id="UP000250043"/>
    </source>
</evidence>
<dbReference type="Proteomes" id="UP000250043">
    <property type="component" value="Unassembled WGS sequence"/>
</dbReference>
<sequence length="242" mass="26273">MGCVISLPLPLPWKPRRADTTSPTTARDESIRISDPVALGTIVRDTGTDGLDRERADALEESPEVMAAMDPRDESVAPGTSIAAPPSRSVDGSGESPEGTPILSAQTSSKRTGWLVLKRVLVAVKEGSDLFPPLKTALVGVLAVIDVVDCVGEAQDGFLAIARKIEGIQDIFSHYRSEGDIPFFVSKRLERLSAEFDSIKGIIETRMERGLLRRMIEAPGDVKDVESIFEALANMVERFKVR</sequence>
<dbReference type="OrthoDB" id="3266026at2759"/>